<dbReference type="GO" id="GO:0006412">
    <property type="term" value="P:translation"/>
    <property type="evidence" value="ECO:0007669"/>
    <property type="project" value="InterPro"/>
</dbReference>
<dbReference type="InterPro" id="IPR005324">
    <property type="entry name" value="Ribosomal_uS5_C"/>
</dbReference>
<keyword evidence="12" id="KW-1185">Reference proteome</keyword>
<dbReference type="Pfam" id="PF00333">
    <property type="entry name" value="Ribosomal_S5"/>
    <property type="match status" value="1"/>
</dbReference>
<evidence type="ECO:0000256" key="1">
    <source>
        <dbReference type="ARBA" id="ARBA00008945"/>
    </source>
</evidence>
<evidence type="ECO:0000256" key="2">
    <source>
        <dbReference type="ARBA" id="ARBA00022980"/>
    </source>
</evidence>
<dbReference type="GO" id="GO:0022627">
    <property type="term" value="C:cytosolic small ribosomal subunit"/>
    <property type="evidence" value="ECO:0007669"/>
    <property type="project" value="TreeGrafter"/>
</dbReference>
<proteinExistence type="inferred from homology"/>
<dbReference type="Proteomes" id="UP000694561">
    <property type="component" value="Unplaced"/>
</dbReference>
<dbReference type="FunFam" id="3.30.160.20:FF:000133">
    <property type="entry name" value="40S ribosomal protein S2"/>
    <property type="match status" value="1"/>
</dbReference>
<reference evidence="11" key="2">
    <citation type="submission" date="2025-09" db="UniProtKB">
        <authorList>
            <consortium name="Ensembl"/>
        </authorList>
    </citation>
    <scope>IDENTIFICATION</scope>
</reference>
<dbReference type="PROSITE" id="PS50881">
    <property type="entry name" value="S5_DSRBD"/>
    <property type="match status" value="1"/>
</dbReference>
<protein>
    <recommendedName>
        <fullName evidence="4">Small ribosomal subunit protein uS5</fullName>
    </recommendedName>
    <alternativeName>
        <fullName evidence="5">40S ribosomal protein S2</fullName>
    </alternativeName>
</protein>
<evidence type="ECO:0000256" key="7">
    <source>
        <dbReference type="PROSITE-ProRule" id="PRU00268"/>
    </source>
</evidence>
<dbReference type="FunFam" id="3.30.230.10:FF:000004">
    <property type="entry name" value="40S ribosomal protein S2"/>
    <property type="match status" value="1"/>
</dbReference>
<dbReference type="NCBIfam" id="TIGR01020">
    <property type="entry name" value="uS5_euk_arch"/>
    <property type="match status" value="1"/>
</dbReference>
<name>A0A8C6AZ86_MONMO</name>
<organism evidence="11 12">
    <name type="scientific">Monodon monoceros</name>
    <name type="common">Narwhal</name>
    <name type="synonym">Ceratodon monodon</name>
    <dbReference type="NCBI Taxonomy" id="40151"/>
    <lineage>
        <taxon>Eukaryota</taxon>
        <taxon>Metazoa</taxon>
        <taxon>Chordata</taxon>
        <taxon>Craniata</taxon>
        <taxon>Vertebrata</taxon>
        <taxon>Euteleostomi</taxon>
        <taxon>Mammalia</taxon>
        <taxon>Eutheria</taxon>
        <taxon>Laurasiatheria</taxon>
        <taxon>Artiodactyla</taxon>
        <taxon>Whippomorpha</taxon>
        <taxon>Cetacea</taxon>
        <taxon>Odontoceti</taxon>
        <taxon>Monodontidae</taxon>
        <taxon>Monodon</taxon>
    </lineage>
</organism>
<evidence type="ECO:0000313" key="12">
    <source>
        <dbReference type="Proteomes" id="UP000694561"/>
    </source>
</evidence>
<sequence length="266" mass="28665">MKAPGGPGMGGPGDFHRRFGSGVRGQGHSQGRGLRTHGGKAEKQEWLPVTKLGRLVKDLKIKSLEESCLFPLPIKESEITDFFLGTSLKQEVFKIMPVQKQTHAGQQTRFKAFVTIGDHNGHVGLGVKSSKQIATAIHGATILAKLSIMPHTVTCKVTGRCGSVLLCLIPGPRGTGIVSAPVPNMLLMMAATDDCYTSARGCTATLGNFAKATFDAISKTYSYLTPDLWKETVFTNSPYQEFTDHLVKTHTRVSVQRTQAPAVATT</sequence>
<evidence type="ECO:0000256" key="9">
    <source>
        <dbReference type="SAM" id="MobiDB-lite"/>
    </source>
</evidence>
<accession>A0A8C6AZ86</accession>
<comment type="similarity">
    <text evidence="1 8">Belongs to the universal ribosomal protein uS5 family.</text>
</comment>
<dbReference type="InterPro" id="IPR005711">
    <property type="entry name" value="Ribosomal_uS5_euk/arc"/>
</dbReference>
<dbReference type="InterPro" id="IPR000851">
    <property type="entry name" value="Ribosomal_uS5"/>
</dbReference>
<evidence type="ECO:0000256" key="4">
    <source>
        <dbReference type="ARBA" id="ARBA00035255"/>
    </source>
</evidence>
<evidence type="ECO:0000256" key="6">
    <source>
        <dbReference type="ARBA" id="ARBA00046587"/>
    </source>
</evidence>
<dbReference type="PANTHER" id="PTHR13718">
    <property type="entry name" value="RIBOSOMAL S SUBUNIT"/>
    <property type="match status" value="1"/>
</dbReference>
<dbReference type="Pfam" id="PF03719">
    <property type="entry name" value="Ribosomal_S5_C"/>
    <property type="match status" value="1"/>
</dbReference>
<keyword evidence="2 7" id="KW-0689">Ribosomal protein</keyword>
<keyword evidence="3 7" id="KW-0687">Ribonucleoprotein</keyword>
<reference evidence="11" key="1">
    <citation type="submission" date="2025-08" db="UniProtKB">
        <authorList>
            <consortium name="Ensembl"/>
        </authorList>
    </citation>
    <scope>IDENTIFICATION</scope>
</reference>
<evidence type="ECO:0000256" key="8">
    <source>
        <dbReference type="RuleBase" id="RU003823"/>
    </source>
</evidence>
<dbReference type="Gene3D" id="3.30.160.20">
    <property type="match status" value="1"/>
</dbReference>
<dbReference type="PANTHER" id="PTHR13718:SF93">
    <property type="entry name" value="SMALL RIBOSOMAL SUBUNIT PROTEIN US5"/>
    <property type="match status" value="1"/>
</dbReference>
<comment type="subunit">
    <text evidence="6">Component of the small ribosomal subunit. Interacts with zinc finger protein ZNF277 (via zinc-finger domains); the interaction is direct; the interaction is extra-ribosomal. Interaction with ZNF277 competes with the binding of RPS2 to protein arginine methyltransferase PRMT3.</text>
</comment>
<dbReference type="GO" id="GO:0003723">
    <property type="term" value="F:RNA binding"/>
    <property type="evidence" value="ECO:0007669"/>
    <property type="project" value="InterPro"/>
</dbReference>
<dbReference type="Ensembl" id="ENSMMNT00015009373.1">
    <property type="protein sequence ID" value="ENSMMNP00015008587.1"/>
    <property type="gene ID" value="ENSMMNG00015006372.1"/>
</dbReference>
<dbReference type="InterPro" id="IPR020568">
    <property type="entry name" value="Ribosomal_Su5_D2-typ_SF"/>
</dbReference>
<evidence type="ECO:0000256" key="5">
    <source>
        <dbReference type="ARBA" id="ARBA00035407"/>
    </source>
</evidence>
<dbReference type="SUPFAM" id="SSF54768">
    <property type="entry name" value="dsRNA-binding domain-like"/>
    <property type="match status" value="1"/>
</dbReference>
<dbReference type="AlphaFoldDB" id="A0A8C6AZ86"/>
<evidence type="ECO:0000313" key="11">
    <source>
        <dbReference type="Ensembl" id="ENSMMNP00015008587.1"/>
    </source>
</evidence>
<dbReference type="GeneTree" id="ENSGT00940000154326"/>
<dbReference type="InterPro" id="IPR014721">
    <property type="entry name" value="Ribsml_uS5_D2-typ_fold_subgr"/>
</dbReference>
<dbReference type="InterPro" id="IPR013810">
    <property type="entry name" value="Ribosomal_uS5_N"/>
</dbReference>
<feature type="domain" description="S5 DRBM" evidence="10">
    <location>
        <begin position="88"/>
        <end position="151"/>
    </location>
</feature>
<evidence type="ECO:0000259" key="10">
    <source>
        <dbReference type="PROSITE" id="PS50881"/>
    </source>
</evidence>
<evidence type="ECO:0000256" key="3">
    <source>
        <dbReference type="ARBA" id="ARBA00023274"/>
    </source>
</evidence>
<dbReference type="GO" id="GO:0003735">
    <property type="term" value="F:structural constituent of ribosome"/>
    <property type="evidence" value="ECO:0007669"/>
    <property type="project" value="UniProtKB-UniRule"/>
</dbReference>
<dbReference type="Gene3D" id="3.30.230.10">
    <property type="match status" value="1"/>
</dbReference>
<dbReference type="SUPFAM" id="SSF54211">
    <property type="entry name" value="Ribosomal protein S5 domain 2-like"/>
    <property type="match status" value="1"/>
</dbReference>
<feature type="region of interest" description="Disordered" evidence="9">
    <location>
        <begin position="1"/>
        <end position="42"/>
    </location>
</feature>
<feature type="compositionally biased region" description="Gly residues" evidence="9">
    <location>
        <begin position="1"/>
        <end position="13"/>
    </location>
</feature>